<dbReference type="RefSeq" id="WP_369715062.1">
    <property type="nucleotide sequence ID" value="NZ_CP165647.1"/>
</dbReference>
<feature type="signal peptide" evidence="1">
    <location>
        <begin position="1"/>
        <end position="19"/>
    </location>
</feature>
<evidence type="ECO:0000256" key="1">
    <source>
        <dbReference type="SAM" id="SignalP"/>
    </source>
</evidence>
<dbReference type="AlphaFoldDB" id="A0AB39V1J4"/>
<keyword evidence="1" id="KW-0732">Signal</keyword>
<sequence length="211" mass="24313">MKKLKLLFLVITSIAVLTACEDKYSTENLKNDNKLLKETVAKCKERYDEKICKNLEQAQNESLQEAWNKVKPEIKERLDKVSKALEAGDLTASMNEVPEKYLKYQSDKVSMSMERLREMTKKAFDNLTSGMKIIKNNYDIENAKVGKTETGRKYAIIPTTTLMKVNGRTVETKGKSIAFEDENQWYVINIDKDFKFFIEGVYPDLAKVKVD</sequence>
<keyword evidence="2" id="KW-0449">Lipoprotein</keyword>
<dbReference type="NCBIfam" id="NF033894">
    <property type="entry name" value="Eex_IncN"/>
    <property type="match status" value="1"/>
</dbReference>
<dbReference type="PROSITE" id="PS51257">
    <property type="entry name" value="PROKAR_LIPOPROTEIN"/>
    <property type="match status" value="1"/>
</dbReference>
<organism evidence="2">
    <name type="scientific">Leptotrichia alba</name>
    <dbReference type="NCBI Taxonomy" id="3239304"/>
    <lineage>
        <taxon>Bacteria</taxon>
        <taxon>Fusobacteriati</taxon>
        <taxon>Fusobacteriota</taxon>
        <taxon>Fusobacteriia</taxon>
        <taxon>Fusobacteriales</taxon>
        <taxon>Leptotrichiaceae</taxon>
        <taxon>Leptotrichia</taxon>
    </lineage>
</organism>
<evidence type="ECO:0000313" key="2">
    <source>
        <dbReference type="EMBL" id="XDU61522.1"/>
    </source>
</evidence>
<dbReference type="EMBL" id="CP165647">
    <property type="protein sequence ID" value="XDU61522.1"/>
    <property type="molecule type" value="Genomic_DNA"/>
</dbReference>
<gene>
    <name evidence="2" type="ORF">AB8B28_07640</name>
</gene>
<protein>
    <submittedName>
        <fullName evidence="2">EexN family lipoprotein</fullName>
    </submittedName>
</protein>
<dbReference type="KEGG" id="lala:AB8B28_07640"/>
<reference evidence="2" key="1">
    <citation type="submission" date="2024-07" db="EMBL/GenBank/DDBJ databases">
        <authorList>
            <person name="Li X.-J."/>
            <person name="Wang X."/>
        </authorList>
    </citation>
    <scope>NUCLEOTIDE SEQUENCE</scope>
    <source>
        <strain evidence="2">HSP-536</strain>
    </source>
</reference>
<dbReference type="InterPro" id="IPR047937">
    <property type="entry name" value="Eex_IncN-like"/>
</dbReference>
<accession>A0AB39V1J4</accession>
<proteinExistence type="predicted"/>
<name>A0AB39V1J4_9FUSO</name>
<feature type="chain" id="PRO_5044264778" evidence="1">
    <location>
        <begin position="20"/>
        <end position="211"/>
    </location>
</feature>